<feature type="compositionally biased region" description="Basic and acidic residues" evidence="9">
    <location>
        <begin position="201"/>
        <end position="214"/>
    </location>
</feature>
<dbReference type="InterPro" id="IPR009057">
    <property type="entry name" value="Homeodomain-like_sf"/>
</dbReference>
<dbReference type="OrthoDB" id="435460at2759"/>
<dbReference type="AlphaFoldDB" id="A0A9N9L852"/>
<feature type="compositionally biased region" description="Basic and acidic residues" evidence="9">
    <location>
        <begin position="408"/>
        <end position="418"/>
    </location>
</feature>
<dbReference type="GO" id="GO:0010833">
    <property type="term" value="P:telomere maintenance via telomere lengthening"/>
    <property type="evidence" value="ECO:0007669"/>
    <property type="project" value="UniProtKB-UniRule"/>
</dbReference>
<comment type="similarity">
    <text evidence="1 8">Belongs to the RAP1 family.</text>
</comment>
<feature type="domain" description="BRCT" evidence="10">
    <location>
        <begin position="11"/>
        <end position="90"/>
    </location>
</feature>
<dbReference type="SUPFAM" id="SSF52113">
    <property type="entry name" value="BRCT domain"/>
    <property type="match status" value="1"/>
</dbReference>
<keyword evidence="6" id="KW-0804">Transcription</keyword>
<dbReference type="CDD" id="cd11655">
    <property type="entry name" value="rap1_myb-like"/>
    <property type="match status" value="1"/>
</dbReference>
<dbReference type="Pfam" id="PF11626">
    <property type="entry name" value="Rap1_C"/>
    <property type="match status" value="1"/>
</dbReference>
<evidence type="ECO:0000256" key="4">
    <source>
        <dbReference type="ARBA" id="ARBA00023015"/>
    </source>
</evidence>
<keyword evidence="5" id="KW-0010">Activator</keyword>
<feature type="compositionally biased region" description="Polar residues" evidence="9">
    <location>
        <begin position="275"/>
        <end position="292"/>
    </location>
</feature>
<sequence>MAQIVYEGVASGGDLFKGMKFYVVQRVPSRNHWLALIESNGGEVTKTDKNITYVIADHMRKDAPEGSVSWTWIEKSVKNGRLENIEGHRAGPQKRAVREVASGQPIRAGRVPFTAEDDSFLMSWGLKAERKGLSSRGNDIYKQLEKVNNRHTWQSWRDRWIKHVSLLPRQLEVSDDDDGPVPPPTRYDRHRSSQSPPASRKLPEKALPRSRAAEKSNPARKARSPSELDSDDGRETSYSSKMTSGRRSAPEPVSKAPQSLSTAPTAGKSKFRTLKSASPPNSPGSTEANPFTNREKNRCLKEYDHIMNLDEREEIDAWNTWAQVYPKHTAQEWRNFFNDHIIPLKEAEKLAVGEGEVQKEKKVEHGRAQHPKALRTSASPGLACPSLAPIDVMEIEGSQGASGETPDSQDHPRSIDDLTAHSENDFKDIFYGFLEEEDDEVTYNHRINGRDVSLYQLWQVVCRFNGYEHVTSSKSWKKVAADLKFDEYQHRTAPVELRDCYTKNLADLELHLRESYQRLQDISPSKTQRPGLLKSPEILYDPEDGPDTEDYNDDVDYAPSTANQRPDLISNKRRSDDSSSDNRHPHNKKRRTENGRNELKEVPSTPEDIINGTRTTRHLETPSPLKHKAGIERYSDQVEDEEEDDFDTTAVEPISSVLPRKMQRFEPETQDFQFTQPGEVDKSSLVTTSPERSKAVQMHTSSSEAIEEGSDSDDSSTDSLAESQKAIELENFVDRWVSLGYNFDLVIEALQATCGLQDKGPHEMFEVVIEDLTEGRGIPENIRGVWTPLDDEILEAGSKDRRYSRLVVKHGSSGVIGRNKFMADAKESEL</sequence>
<dbReference type="InterPro" id="IPR001357">
    <property type="entry name" value="BRCT_dom"/>
</dbReference>
<gene>
    <name evidence="12" type="ORF">HYFRA_00002386</name>
</gene>
<evidence type="ECO:0000313" key="12">
    <source>
        <dbReference type="EMBL" id="CAG8960849.1"/>
    </source>
</evidence>
<evidence type="ECO:0000256" key="2">
    <source>
        <dbReference type="ARBA" id="ARBA00022454"/>
    </source>
</evidence>
<dbReference type="InterPro" id="IPR036431">
    <property type="entry name" value="ARID_dom_sf"/>
</dbReference>
<dbReference type="PROSITE" id="PS51011">
    <property type="entry name" value="ARID"/>
    <property type="match status" value="1"/>
</dbReference>
<organism evidence="12 13">
    <name type="scientific">Hymenoscyphus fraxineus</name>
    <dbReference type="NCBI Taxonomy" id="746836"/>
    <lineage>
        <taxon>Eukaryota</taxon>
        <taxon>Fungi</taxon>
        <taxon>Dikarya</taxon>
        <taxon>Ascomycota</taxon>
        <taxon>Pezizomycotina</taxon>
        <taxon>Leotiomycetes</taxon>
        <taxon>Helotiales</taxon>
        <taxon>Helotiaceae</taxon>
        <taxon>Hymenoscyphus</taxon>
    </lineage>
</organism>
<evidence type="ECO:0000256" key="3">
    <source>
        <dbReference type="ARBA" id="ARBA00022895"/>
    </source>
</evidence>
<dbReference type="SUPFAM" id="SSF46689">
    <property type="entry name" value="Homeodomain-like"/>
    <property type="match status" value="1"/>
</dbReference>
<dbReference type="InterPro" id="IPR021661">
    <property type="entry name" value="Rap1_C"/>
</dbReference>
<dbReference type="InterPro" id="IPR038104">
    <property type="entry name" value="Rap1_C_sf"/>
</dbReference>
<evidence type="ECO:0000256" key="1">
    <source>
        <dbReference type="ARBA" id="ARBA00010467"/>
    </source>
</evidence>
<dbReference type="Gene3D" id="1.10.10.2170">
    <property type="match status" value="1"/>
</dbReference>
<dbReference type="InterPro" id="IPR039595">
    <property type="entry name" value="TE2IP/Rap1"/>
</dbReference>
<protein>
    <recommendedName>
        <fullName evidence="8">DNA-binding protein RAP1</fullName>
    </recommendedName>
</protein>
<dbReference type="Gene3D" id="3.40.50.10190">
    <property type="entry name" value="BRCT domain"/>
    <property type="match status" value="1"/>
</dbReference>
<feature type="region of interest" description="Disordered" evidence="9">
    <location>
        <begin position="398"/>
        <end position="418"/>
    </location>
</feature>
<reference evidence="12" key="1">
    <citation type="submission" date="2021-07" db="EMBL/GenBank/DDBJ databases">
        <authorList>
            <person name="Durling M."/>
        </authorList>
    </citation>
    <scope>NUCLEOTIDE SEQUENCE</scope>
</reference>
<evidence type="ECO:0000313" key="13">
    <source>
        <dbReference type="Proteomes" id="UP000696280"/>
    </source>
</evidence>
<keyword evidence="7 8" id="KW-0539">Nucleus</keyword>
<dbReference type="SUPFAM" id="SSF46774">
    <property type="entry name" value="ARID-like"/>
    <property type="match status" value="1"/>
</dbReference>
<name>A0A9N9L852_9HELO</name>
<dbReference type="GO" id="GO:0070187">
    <property type="term" value="C:shelterin complex"/>
    <property type="evidence" value="ECO:0007669"/>
    <property type="project" value="TreeGrafter"/>
</dbReference>
<dbReference type="Pfam" id="PF16589">
    <property type="entry name" value="BRCT_2"/>
    <property type="match status" value="1"/>
</dbReference>
<dbReference type="Pfam" id="PF01388">
    <property type="entry name" value="ARID"/>
    <property type="match status" value="1"/>
</dbReference>
<feature type="compositionally biased region" description="Acidic residues" evidence="9">
    <location>
        <begin position="540"/>
        <end position="556"/>
    </location>
</feature>
<dbReference type="Gene3D" id="1.10.10.60">
    <property type="entry name" value="Homeodomain-like"/>
    <property type="match status" value="1"/>
</dbReference>
<dbReference type="SMART" id="SM00501">
    <property type="entry name" value="BRIGHT"/>
    <property type="match status" value="1"/>
</dbReference>
<feature type="region of interest" description="Disordered" evidence="9">
    <location>
        <begin position="660"/>
        <end position="721"/>
    </location>
</feature>
<comment type="caution">
    <text evidence="12">The sequence shown here is derived from an EMBL/GenBank/DDBJ whole genome shotgun (WGS) entry which is preliminary data.</text>
</comment>
<comment type="subcellular location">
    <subcellularLocation>
        <location evidence="8">Nucleus</location>
    </subcellularLocation>
    <subcellularLocation>
        <location evidence="8">Chromosome</location>
        <location evidence="8">Telomere</location>
    </subcellularLocation>
</comment>
<dbReference type="Pfam" id="PF08914">
    <property type="entry name" value="Myb_Rap1"/>
    <property type="match status" value="1"/>
</dbReference>
<dbReference type="InterPro" id="IPR015010">
    <property type="entry name" value="TERF2IP_Myb"/>
</dbReference>
<evidence type="ECO:0000256" key="5">
    <source>
        <dbReference type="ARBA" id="ARBA00023159"/>
    </source>
</evidence>
<evidence type="ECO:0000256" key="9">
    <source>
        <dbReference type="SAM" id="MobiDB-lite"/>
    </source>
</evidence>
<dbReference type="GO" id="GO:0031848">
    <property type="term" value="P:protection from non-homologous end joining at telomere"/>
    <property type="evidence" value="ECO:0007669"/>
    <property type="project" value="TreeGrafter"/>
</dbReference>
<evidence type="ECO:0000256" key="8">
    <source>
        <dbReference type="RuleBase" id="RU367107"/>
    </source>
</evidence>
<feature type="region of interest" description="Disordered" evidence="9">
    <location>
        <begin position="359"/>
        <end position="380"/>
    </location>
</feature>
<keyword evidence="4" id="KW-0805">Transcription regulation</keyword>
<feature type="region of interest" description="Disordered" evidence="9">
    <location>
        <begin position="521"/>
        <end position="648"/>
    </location>
</feature>
<feature type="compositionally biased region" description="Basic and acidic residues" evidence="9">
    <location>
        <begin position="573"/>
        <end position="584"/>
    </location>
</feature>
<feature type="domain" description="ARID" evidence="11">
    <location>
        <begin position="420"/>
        <end position="513"/>
    </location>
</feature>
<feature type="compositionally biased region" description="Acidic residues" evidence="9">
    <location>
        <begin position="637"/>
        <end position="647"/>
    </location>
</feature>
<feature type="compositionally biased region" description="Polar residues" evidence="9">
    <location>
        <begin position="236"/>
        <end position="246"/>
    </location>
</feature>
<dbReference type="Proteomes" id="UP000696280">
    <property type="component" value="Unassembled WGS sequence"/>
</dbReference>
<keyword evidence="3 8" id="KW-0779">Telomere</keyword>
<comment type="function">
    <text evidence="8">Involved in the regulation of telomere length, clustering and has a specific role in telomere position effect (TPE).</text>
</comment>
<feature type="compositionally biased region" description="Basic and acidic residues" evidence="9">
    <location>
        <begin position="592"/>
        <end position="601"/>
    </location>
</feature>
<keyword evidence="2 8" id="KW-0158">Chromosome</keyword>
<dbReference type="GO" id="GO:0042162">
    <property type="term" value="F:telomeric DNA binding"/>
    <property type="evidence" value="ECO:0007669"/>
    <property type="project" value="TreeGrafter"/>
</dbReference>
<dbReference type="SMART" id="SM01014">
    <property type="entry name" value="ARID"/>
    <property type="match status" value="1"/>
</dbReference>
<dbReference type="InterPro" id="IPR036420">
    <property type="entry name" value="BRCT_dom_sf"/>
</dbReference>
<evidence type="ECO:0000259" key="11">
    <source>
        <dbReference type="PROSITE" id="PS51011"/>
    </source>
</evidence>
<keyword evidence="13" id="KW-1185">Reference proteome</keyword>
<evidence type="ECO:0000256" key="6">
    <source>
        <dbReference type="ARBA" id="ARBA00023163"/>
    </source>
</evidence>
<dbReference type="PROSITE" id="PS50172">
    <property type="entry name" value="BRCT"/>
    <property type="match status" value="1"/>
</dbReference>
<dbReference type="InterPro" id="IPR001606">
    <property type="entry name" value="ARID_dom"/>
</dbReference>
<dbReference type="PANTHER" id="PTHR16466:SF6">
    <property type="entry name" value="TELOMERIC REPEAT-BINDING FACTOR 2-INTERACTING PROTEIN 1"/>
    <property type="match status" value="1"/>
</dbReference>
<dbReference type="EMBL" id="CAJVRL010000103">
    <property type="protein sequence ID" value="CAG8960849.1"/>
    <property type="molecule type" value="Genomic_DNA"/>
</dbReference>
<dbReference type="Gene3D" id="1.10.150.60">
    <property type="entry name" value="ARID DNA-binding domain"/>
    <property type="match status" value="1"/>
</dbReference>
<dbReference type="CDD" id="cd16100">
    <property type="entry name" value="ARID"/>
    <property type="match status" value="1"/>
</dbReference>
<comment type="subunit">
    <text evidence="8">Homodimer.</text>
</comment>
<evidence type="ECO:0000256" key="7">
    <source>
        <dbReference type="ARBA" id="ARBA00023242"/>
    </source>
</evidence>
<feature type="region of interest" description="Disordered" evidence="9">
    <location>
        <begin position="172"/>
        <end position="293"/>
    </location>
</feature>
<accession>A0A9N9L852</accession>
<dbReference type="PANTHER" id="PTHR16466">
    <property type="entry name" value="TELOMERE REPEAT-BINDING FACTOR 2-INTERACTING PROTEIN 1"/>
    <property type="match status" value="1"/>
</dbReference>
<proteinExistence type="inferred from homology"/>
<evidence type="ECO:0000259" key="10">
    <source>
        <dbReference type="PROSITE" id="PS50172"/>
    </source>
</evidence>
<dbReference type="SMART" id="SM00292">
    <property type="entry name" value="BRCT"/>
    <property type="match status" value="1"/>
</dbReference>
<feature type="compositionally biased region" description="Acidic residues" evidence="9">
    <location>
        <begin position="705"/>
        <end position="716"/>
    </location>
</feature>